<dbReference type="AlphaFoldDB" id="A0A1H4B8L9"/>
<dbReference type="OrthoDB" id="1449203at2"/>
<dbReference type="STRING" id="283786.SAMN04487990_11389"/>
<protein>
    <submittedName>
        <fullName evidence="1">Uncharacterized protein</fullName>
    </submittedName>
</protein>
<accession>A0A1H4B8L9</accession>
<dbReference type="RefSeq" id="WP_092135015.1">
    <property type="nucleotide sequence ID" value="NZ_FNQK01000013.1"/>
</dbReference>
<gene>
    <name evidence="1" type="ORF">SAMN04487990_11389</name>
</gene>
<dbReference type="Proteomes" id="UP000198846">
    <property type="component" value="Unassembled WGS sequence"/>
</dbReference>
<keyword evidence="2" id="KW-1185">Reference proteome</keyword>
<dbReference type="EMBL" id="FNQK01000013">
    <property type="protein sequence ID" value="SEA44416.1"/>
    <property type="molecule type" value="Genomic_DNA"/>
</dbReference>
<name>A0A1H4B8L9_BIZPA</name>
<reference evidence="1 2" key="1">
    <citation type="submission" date="2016-10" db="EMBL/GenBank/DDBJ databases">
        <authorList>
            <person name="de Groot N.N."/>
        </authorList>
    </citation>
    <scope>NUCLEOTIDE SEQUENCE [LARGE SCALE GENOMIC DNA]</scope>
    <source>
        <strain evidence="1 2">DSM 23842</strain>
    </source>
</reference>
<proteinExistence type="predicted"/>
<evidence type="ECO:0000313" key="1">
    <source>
        <dbReference type="EMBL" id="SEA44416.1"/>
    </source>
</evidence>
<sequence>MNTSIHYVVKTKYWRREVPNVHDEYSDALPTKEDIAESSTVFRNASPILARAAAFSHYFSILEVLHDGIGKEQTTDAQARIDLQVYLDSGNAVELGGKGATFKSSPDLDKGISLYMVIDNSSDESVEMYLIHGIRYLEYLDRFDAEIQESLEGLRKEYSYYEEHGIEIGNKYIEELDLNAIGGDKVSIIRTPFDWEQLVLDYEGLDLFAEW</sequence>
<organism evidence="1 2">
    <name type="scientific">Bizionia paragorgiae</name>
    <dbReference type="NCBI Taxonomy" id="283786"/>
    <lineage>
        <taxon>Bacteria</taxon>
        <taxon>Pseudomonadati</taxon>
        <taxon>Bacteroidota</taxon>
        <taxon>Flavobacteriia</taxon>
        <taxon>Flavobacteriales</taxon>
        <taxon>Flavobacteriaceae</taxon>
        <taxon>Bizionia</taxon>
    </lineage>
</organism>
<evidence type="ECO:0000313" key="2">
    <source>
        <dbReference type="Proteomes" id="UP000198846"/>
    </source>
</evidence>